<accession>A0A8J2SLT4</accession>
<evidence type="ECO:0000256" key="7">
    <source>
        <dbReference type="ARBA" id="ARBA00023242"/>
    </source>
</evidence>
<keyword evidence="6" id="KW-0508">mRNA splicing</keyword>
<dbReference type="Pfam" id="PF23233">
    <property type="entry name" value="HAT_Syf1_CNRKL1_N"/>
    <property type="match status" value="1"/>
</dbReference>
<dbReference type="Proteomes" id="UP000789595">
    <property type="component" value="Unassembled WGS sequence"/>
</dbReference>
<protein>
    <recommendedName>
        <fullName evidence="9">Pre-mRNA-splicing factor Syf1-like N-terminal HAT-repeats domain-containing protein</fullName>
    </recommendedName>
</protein>
<dbReference type="GO" id="GO:0071011">
    <property type="term" value="C:precatalytic spliceosome"/>
    <property type="evidence" value="ECO:0007669"/>
    <property type="project" value="TreeGrafter"/>
</dbReference>
<gene>
    <name evidence="10" type="ORF">PECAL_3P28000</name>
</gene>
<dbReference type="InterPro" id="IPR003107">
    <property type="entry name" value="HAT"/>
</dbReference>
<keyword evidence="7" id="KW-0539">Nucleus</keyword>
<evidence type="ECO:0000259" key="9">
    <source>
        <dbReference type="Pfam" id="PF23233"/>
    </source>
</evidence>
<keyword evidence="3" id="KW-0507">mRNA processing</keyword>
<evidence type="ECO:0000313" key="10">
    <source>
        <dbReference type="EMBL" id="CAH0372768.1"/>
    </source>
</evidence>
<feature type="domain" description="Pre-mRNA-splicing factor Syf1-like N-terminal HAT-repeats" evidence="9">
    <location>
        <begin position="61"/>
        <end position="205"/>
    </location>
</feature>
<evidence type="ECO:0000256" key="1">
    <source>
        <dbReference type="ARBA" id="ARBA00004123"/>
    </source>
</evidence>
<dbReference type="PANTHER" id="PTHR11246:SF3">
    <property type="entry name" value="CROOKED NECK-LIKE PROTEIN 1"/>
    <property type="match status" value="1"/>
</dbReference>
<evidence type="ECO:0000256" key="3">
    <source>
        <dbReference type="ARBA" id="ARBA00022664"/>
    </source>
</evidence>
<dbReference type="GO" id="GO:0071014">
    <property type="term" value="C:post-mRNA release spliceosomal complex"/>
    <property type="evidence" value="ECO:0007669"/>
    <property type="project" value="TreeGrafter"/>
</dbReference>
<dbReference type="PANTHER" id="PTHR11246">
    <property type="entry name" value="PRE-MRNA SPLICING FACTOR"/>
    <property type="match status" value="1"/>
</dbReference>
<reference evidence="10" key="1">
    <citation type="submission" date="2021-11" db="EMBL/GenBank/DDBJ databases">
        <authorList>
            <consortium name="Genoscope - CEA"/>
            <person name="William W."/>
        </authorList>
    </citation>
    <scope>NUCLEOTIDE SEQUENCE</scope>
</reference>
<proteinExistence type="inferred from homology"/>
<dbReference type="EMBL" id="CAKKNE010000003">
    <property type="protein sequence ID" value="CAH0372768.1"/>
    <property type="molecule type" value="Genomic_DNA"/>
</dbReference>
<evidence type="ECO:0000256" key="6">
    <source>
        <dbReference type="ARBA" id="ARBA00023187"/>
    </source>
</evidence>
<dbReference type="GO" id="GO:0000245">
    <property type="term" value="P:spliceosomal complex assembly"/>
    <property type="evidence" value="ECO:0007669"/>
    <property type="project" value="TreeGrafter"/>
</dbReference>
<evidence type="ECO:0000256" key="2">
    <source>
        <dbReference type="ARBA" id="ARBA00008644"/>
    </source>
</evidence>
<evidence type="ECO:0000256" key="4">
    <source>
        <dbReference type="ARBA" id="ARBA00022728"/>
    </source>
</evidence>
<evidence type="ECO:0000256" key="5">
    <source>
        <dbReference type="ARBA" id="ARBA00022737"/>
    </source>
</evidence>
<evidence type="ECO:0000256" key="8">
    <source>
        <dbReference type="SAM" id="MobiDB-lite"/>
    </source>
</evidence>
<dbReference type="InterPro" id="IPR011990">
    <property type="entry name" value="TPR-like_helical_dom_sf"/>
</dbReference>
<keyword evidence="5" id="KW-0677">Repeat</keyword>
<comment type="similarity">
    <text evidence="2">Belongs to the crooked-neck family.</text>
</comment>
<dbReference type="SUPFAM" id="SSF48452">
    <property type="entry name" value="TPR-like"/>
    <property type="match status" value="3"/>
</dbReference>
<feature type="region of interest" description="Disordered" evidence="8">
    <location>
        <begin position="26"/>
        <end position="47"/>
    </location>
</feature>
<dbReference type="Gene3D" id="1.25.40.10">
    <property type="entry name" value="Tetratricopeptide repeat domain"/>
    <property type="match status" value="3"/>
</dbReference>
<dbReference type="GO" id="GO:0000974">
    <property type="term" value="C:Prp19 complex"/>
    <property type="evidence" value="ECO:0007669"/>
    <property type="project" value="TreeGrafter"/>
</dbReference>
<dbReference type="InterPro" id="IPR045075">
    <property type="entry name" value="Syf1-like"/>
</dbReference>
<dbReference type="GO" id="GO:0071007">
    <property type="term" value="C:U2-type catalytic step 2 spliceosome"/>
    <property type="evidence" value="ECO:0007669"/>
    <property type="project" value="TreeGrafter"/>
</dbReference>
<comment type="subcellular location">
    <subcellularLocation>
        <location evidence="1">Nucleus</location>
    </subcellularLocation>
</comment>
<name>A0A8J2SLT4_9STRA</name>
<dbReference type="OrthoDB" id="541719at2759"/>
<keyword evidence="11" id="KW-1185">Reference proteome</keyword>
<dbReference type="InterPro" id="IPR055433">
    <property type="entry name" value="HAT_Syf1-like_N"/>
</dbReference>
<keyword evidence="4" id="KW-0747">Spliceosome</keyword>
<organism evidence="10 11">
    <name type="scientific">Pelagomonas calceolata</name>
    <dbReference type="NCBI Taxonomy" id="35677"/>
    <lineage>
        <taxon>Eukaryota</taxon>
        <taxon>Sar</taxon>
        <taxon>Stramenopiles</taxon>
        <taxon>Ochrophyta</taxon>
        <taxon>Pelagophyceae</taxon>
        <taxon>Pelagomonadales</taxon>
        <taxon>Pelagomonadaceae</taxon>
        <taxon>Pelagomonas</taxon>
    </lineage>
</organism>
<dbReference type="SMART" id="SM00386">
    <property type="entry name" value="HAT"/>
    <property type="match status" value="15"/>
</dbReference>
<dbReference type="AlphaFoldDB" id="A0A8J2SLT4"/>
<sequence>MAAKFGVKNRAPAAIQITAEQLLREAHDRGGGSASGHARRQRSQITDPDELREYRMTQRKGFEDAIRMNRVHLGNYVKYAKWEEAQEAFERARSVFERALDVDHRSQSLWLKYAEMEMRNKFVNHARNVWDRATAILPRVDQFWYKYTFMEEMVENHAACRAVFERWMAWEPDDRAWHAYAAFEERRGDARRARAVLERFVACHPRLPSYLKYARWEERQQQPTLARDAYERALRELGQWEFEAGEEAALYRAFARFEERQREHGRARAILVHACATLDRDAHADVHADLLAFEKKHGAVDAVERQVAEQRRSDYEARVRDHPRDYDAWFDLLRLEEARFRATGDAGRCRAAYARACAQAPPVAEKRYWRRYVYLWLGRAAFEEVDVGDVAAARAALRAALDVVPHAAFTFAKLWLAAADLEVRAKDLGAARRLLGEALGRCRRHAKAKLYRGYASLERRLGEVDRCRRVYGAWVEAAPARAAAWTALADLERAVGETSRARAVLELAVARPDLDRPEAAWKSYVDLETRLEAHPEEDDAADAGGAGENAVAALYERLLERTRHVKVWLAYASYEAAAPGEAAPRRANARRVYERAHDALRDAADDDRVALLDAWRAFEAAAARAGDAPAHLDAVEAKLPRKVKRKRPRADDPDASEEYYAFVFPDDARKPVNLKILEMAKQWKRAETARAGGDSAATGGAT</sequence>
<evidence type="ECO:0000313" key="11">
    <source>
        <dbReference type="Proteomes" id="UP000789595"/>
    </source>
</evidence>
<comment type="caution">
    <text evidence="10">The sequence shown here is derived from an EMBL/GenBank/DDBJ whole genome shotgun (WGS) entry which is preliminary data.</text>
</comment>